<keyword evidence="4 12" id="KW-0028">Amino-acid biosynthesis</keyword>
<dbReference type="UniPathway" id="UPA00193"/>
<comment type="pathway">
    <text evidence="1 12">One-carbon metabolism; tetrahydrofolate interconversion.</text>
</comment>
<comment type="similarity">
    <text evidence="12">Belongs to the tetrahydrofolate dehydrogenase/cyclohydrolase family.</text>
</comment>
<dbReference type="GO" id="GO:0006164">
    <property type="term" value="P:purine nucleotide biosynthetic process"/>
    <property type="evidence" value="ECO:0007669"/>
    <property type="project" value="UniProtKB-KW"/>
</dbReference>
<protein>
    <recommendedName>
        <fullName evidence="12">Bifunctional protein FolD</fullName>
    </recommendedName>
    <domain>
        <recommendedName>
            <fullName evidence="12">Methylenetetrahydrofolate dehydrogenase</fullName>
            <ecNumber evidence="12">1.5.1.5</ecNumber>
        </recommendedName>
    </domain>
    <domain>
        <recommendedName>
            <fullName evidence="12">Methenyltetrahydrofolate cyclohydrolase</fullName>
            <ecNumber evidence="12">3.5.4.9</ecNumber>
        </recommendedName>
    </domain>
</protein>
<gene>
    <name evidence="12" type="primary">folD</name>
    <name evidence="15" type="ORF">A2Z11_04725</name>
</gene>
<evidence type="ECO:0000256" key="10">
    <source>
        <dbReference type="ARBA" id="ARBA00023167"/>
    </source>
</evidence>
<comment type="catalytic activity">
    <reaction evidence="12">
        <text>(6R)-5,10-methylene-5,6,7,8-tetrahydrofolate + NADP(+) = (6R)-5,10-methenyltetrahydrofolate + NADPH</text>
        <dbReference type="Rhea" id="RHEA:22812"/>
        <dbReference type="ChEBI" id="CHEBI:15636"/>
        <dbReference type="ChEBI" id="CHEBI:57455"/>
        <dbReference type="ChEBI" id="CHEBI:57783"/>
        <dbReference type="ChEBI" id="CHEBI:58349"/>
        <dbReference type="EC" id="1.5.1.5"/>
    </reaction>
</comment>
<dbReference type="InterPro" id="IPR046346">
    <property type="entry name" value="Aminoacid_DH-like_N_sf"/>
</dbReference>
<evidence type="ECO:0000256" key="12">
    <source>
        <dbReference type="HAMAP-Rule" id="MF_01576"/>
    </source>
</evidence>
<evidence type="ECO:0000259" key="13">
    <source>
        <dbReference type="Pfam" id="PF00763"/>
    </source>
</evidence>
<dbReference type="InterPro" id="IPR020630">
    <property type="entry name" value="THF_DH/CycHdrlase_cat_dom"/>
</dbReference>
<dbReference type="GO" id="GO:0004477">
    <property type="term" value="F:methenyltetrahydrofolate cyclohydrolase activity"/>
    <property type="evidence" value="ECO:0007669"/>
    <property type="project" value="UniProtKB-UniRule"/>
</dbReference>
<name>A0A1G1WD99_9BACT</name>
<dbReference type="InterPro" id="IPR020631">
    <property type="entry name" value="THF_DH/CycHdrlase_NAD-bd_dom"/>
</dbReference>
<proteinExistence type="inferred from homology"/>
<keyword evidence="8 12" id="KW-0560">Oxidoreductase</keyword>
<dbReference type="SUPFAM" id="SSF51735">
    <property type="entry name" value="NAD(P)-binding Rossmann-fold domains"/>
    <property type="match status" value="1"/>
</dbReference>
<dbReference type="GO" id="GO:0004488">
    <property type="term" value="F:methylenetetrahydrofolate dehydrogenase (NADP+) activity"/>
    <property type="evidence" value="ECO:0007669"/>
    <property type="project" value="UniProtKB-UniRule"/>
</dbReference>
<keyword evidence="6 12" id="KW-0378">Hydrolase</keyword>
<dbReference type="GO" id="GO:0000105">
    <property type="term" value="P:L-histidine biosynthetic process"/>
    <property type="evidence" value="ECO:0007669"/>
    <property type="project" value="UniProtKB-KW"/>
</dbReference>
<dbReference type="STRING" id="1802596.A2Z11_04725"/>
<evidence type="ECO:0000256" key="11">
    <source>
        <dbReference type="ARBA" id="ARBA00023268"/>
    </source>
</evidence>
<dbReference type="Pfam" id="PF02882">
    <property type="entry name" value="THF_DHG_CYH_C"/>
    <property type="match status" value="1"/>
</dbReference>
<evidence type="ECO:0000256" key="9">
    <source>
        <dbReference type="ARBA" id="ARBA00023102"/>
    </source>
</evidence>
<dbReference type="EMBL" id="MHCS01000044">
    <property type="protein sequence ID" value="OGY25611.1"/>
    <property type="molecule type" value="Genomic_DNA"/>
</dbReference>
<dbReference type="InterPro" id="IPR036291">
    <property type="entry name" value="NAD(P)-bd_dom_sf"/>
</dbReference>
<dbReference type="GO" id="GO:0035999">
    <property type="term" value="P:tetrahydrofolate interconversion"/>
    <property type="evidence" value="ECO:0007669"/>
    <property type="project" value="UniProtKB-UniRule"/>
</dbReference>
<comment type="caution">
    <text evidence="12">Lacks conserved residue(s) required for the propagation of feature annotation.</text>
</comment>
<comment type="function">
    <text evidence="12">Catalyzes the oxidation of 5,10-methylenetetrahydrofolate to 5,10-methenyltetrahydrofolate and then the hydrolysis of 5,10-methenyltetrahydrofolate to 10-formyltetrahydrofolate.</text>
</comment>
<dbReference type="PANTHER" id="PTHR48099:SF5">
    <property type="entry name" value="C-1-TETRAHYDROFOLATE SYNTHASE, CYTOPLASMIC"/>
    <property type="match status" value="1"/>
</dbReference>
<dbReference type="Proteomes" id="UP000176389">
    <property type="component" value="Unassembled WGS sequence"/>
</dbReference>
<dbReference type="EC" id="3.5.4.9" evidence="12"/>
<dbReference type="HAMAP" id="MF_01576">
    <property type="entry name" value="THF_DHG_CYH"/>
    <property type="match status" value="1"/>
</dbReference>
<dbReference type="SUPFAM" id="SSF53223">
    <property type="entry name" value="Aminoacid dehydrogenase-like, N-terminal domain"/>
    <property type="match status" value="1"/>
</dbReference>
<dbReference type="FunFam" id="3.40.50.10860:FF:000005">
    <property type="entry name" value="C-1-tetrahydrofolate synthase, cytoplasmic, putative"/>
    <property type="match status" value="1"/>
</dbReference>
<comment type="catalytic activity">
    <reaction evidence="12">
        <text>(6R)-5,10-methenyltetrahydrofolate + H2O = (6R)-10-formyltetrahydrofolate + H(+)</text>
        <dbReference type="Rhea" id="RHEA:23700"/>
        <dbReference type="ChEBI" id="CHEBI:15377"/>
        <dbReference type="ChEBI" id="CHEBI:15378"/>
        <dbReference type="ChEBI" id="CHEBI:57455"/>
        <dbReference type="ChEBI" id="CHEBI:195366"/>
        <dbReference type="EC" id="3.5.4.9"/>
    </reaction>
</comment>
<sequence>MSVKIIDGRATRDRILVALAKKVARWKQKPTLAIVLIGDDPASAVYVREKEKAAKIIGIDFRLIKKPSRIKQSDLERIIEKLNQDPQVAGIVVQKPLPPQVDDGRIDLLISPEKDVDGLHPASPFYATTATGVIRLLKEYNIKIAGKTAVVVGRSKLSGLPTALLLLKEDATVTICHSKTSDLKTKTLQADILVSATGVPDLIKANMVKKDAAVVDIGTNRIPGTKKLVGDVDFENVKDVASFISPVPGGVGPMIVAGLMMNLIDAASRSK</sequence>
<dbReference type="FunFam" id="3.40.50.720:FF:000094">
    <property type="entry name" value="Bifunctional protein FolD"/>
    <property type="match status" value="1"/>
</dbReference>
<evidence type="ECO:0000256" key="2">
    <source>
        <dbReference type="ARBA" id="ARBA00011738"/>
    </source>
</evidence>
<dbReference type="InterPro" id="IPR000672">
    <property type="entry name" value="THF_DH/CycHdrlase"/>
</dbReference>
<evidence type="ECO:0000256" key="8">
    <source>
        <dbReference type="ARBA" id="ARBA00023002"/>
    </source>
</evidence>
<feature type="binding site" evidence="12">
    <location>
        <position position="219"/>
    </location>
    <ligand>
        <name>NADP(+)</name>
        <dbReference type="ChEBI" id="CHEBI:58349"/>
    </ligand>
</feature>
<evidence type="ECO:0000256" key="7">
    <source>
        <dbReference type="ARBA" id="ARBA00022857"/>
    </source>
</evidence>
<dbReference type="CDD" id="cd01080">
    <property type="entry name" value="NAD_bind_m-THF_DH_Cyclohyd"/>
    <property type="match status" value="1"/>
</dbReference>
<comment type="caution">
    <text evidence="15">The sequence shown here is derived from an EMBL/GenBank/DDBJ whole genome shotgun (WGS) entry which is preliminary data.</text>
</comment>
<dbReference type="Pfam" id="PF00763">
    <property type="entry name" value="THF_DHG_CYH"/>
    <property type="match status" value="1"/>
</dbReference>
<evidence type="ECO:0000256" key="6">
    <source>
        <dbReference type="ARBA" id="ARBA00022801"/>
    </source>
</evidence>
<dbReference type="PRINTS" id="PR00085">
    <property type="entry name" value="THFDHDRGNASE"/>
</dbReference>
<keyword evidence="5 12" id="KW-0658">Purine biosynthesis</keyword>
<keyword evidence="9 12" id="KW-0368">Histidine biosynthesis</keyword>
<evidence type="ECO:0000313" key="16">
    <source>
        <dbReference type="Proteomes" id="UP000176389"/>
    </source>
</evidence>
<evidence type="ECO:0000259" key="14">
    <source>
        <dbReference type="Pfam" id="PF02882"/>
    </source>
</evidence>
<dbReference type="PANTHER" id="PTHR48099">
    <property type="entry name" value="C-1-TETRAHYDROFOLATE SYNTHASE, CYTOPLASMIC-RELATED"/>
    <property type="match status" value="1"/>
</dbReference>
<dbReference type="EC" id="1.5.1.5" evidence="12"/>
<keyword evidence="7 12" id="KW-0521">NADP</keyword>
<keyword evidence="11 12" id="KW-0511">Multifunctional enzyme</keyword>
<dbReference type="GO" id="GO:0009086">
    <property type="term" value="P:methionine biosynthetic process"/>
    <property type="evidence" value="ECO:0007669"/>
    <property type="project" value="UniProtKB-KW"/>
</dbReference>
<keyword evidence="10 12" id="KW-0486">Methionine biosynthesis</keyword>
<evidence type="ECO:0000256" key="4">
    <source>
        <dbReference type="ARBA" id="ARBA00022605"/>
    </source>
</evidence>
<evidence type="ECO:0000313" key="15">
    <source>
        <dbReference type="EMBL" id="OGY25611.1"/>
    </source>
</evidence>
<organism evidence="15 16">
    <name type="scientific">Candidatus Woykebacteria bacterium RBG_16_43_9</name>
    <dbReference type="NCBI Taxonomy" id="1802596"/>
    <lineage>
        <taxon>Bacteria</taxon>
        <taxon>Candidatus Woykeibacteriota</taxon>
    </lineage>
</organism>
<dbReference type="Gene3D" id="3.40.50.10860">
    <property type="entry name" value="Leucine Dehydrogenase, chain A, domain 1"/>
    <property type="match status" value="1"/>
</dbReference>
<accession>A0A1G1WD99</accession>
<feature type="binding site" evidence="12">
    <location>
        <begin position="153"/>
        <end position="155"/>
    </location>
    <ligand>
        <name>NADP(+)</name>
        <dbReference type="ChEBI" id="CHEBI:58349"/>
    </ligand>
</feature>
<evidence type="ECO:0000256" key="3">
    <source>
        <dbReference type="ARBA" id="ARBA00022563"/>
    </source>
</evidence>
<evidence type="ECO:0000256" key="5">
    <source>
        <dbReference type="ARBA" id="ARBA00022755"/>
    </source>
</evidence>
<evidence type="ECO:0000256" key="1">
    <source>
        <dbReference type="ARBA" id="ARBA00004777"/>
    </source>
</evidence>
<comment type="subunit">
    <text evidence="2 12">Homodimer.</text>
</comment>
<feature type="domain" description="Tetrahydrofolate dehydrogenase/cyclohydrolase NAD(P)-binding" evidence="14">
    <location>
        <begin position="128"/>
        <end position="270"/>
    </location>
</feature>
<dbReference type="GO" id="GO:0005829">
    <property type="term" value="C:cytosol"/>
    <property type="evidence" value="ECO:0007669"/>
    <property type="project" value="TreeGrafter"/>
</dbReference>
<feature type="domain" description="Tetrahydrofolate dehydrogenase/cyclohydrolase catalytic" evidence="13">
    <location>
        <begin position="6"/>
        <end position="117"/>
    </location>
</feature>
<reference evidence="15 16" key="1">
    <citation type="journal article" date="2016" name="Nat. Commun.">
        <title>Thousands of microbial genomes shed light on interconnected biogeochemical processes in an aquifer system.</title>
        <authorList>
            <person name="Anantharaman K."/>
            <person name="Brown C.T."/>
            <person name="Hug L.A."/>
            <person name="Sharon I."/>
            <person name="Castelle C.J."/>
            <person name="Probst A.J."/>
            <person name="Thomas B.C."/>
            <person name="Singh A."/>
            <person name="Wilkins M.J."/>
            <person name="Karaoz U."/>
            <person name="Brodie E.L."/>
            <person name="Williams K.H."/>
            <person name="Hubbard S.S."/>
            <person name="Banfield J.F."/>
        </authorList>
    </citation>
    <scope>NUCLEOTIDE SEQUENCE [LARGE SCALE GENOMIC DNA]</scope>
</reference>
<dbReference type="AlphaFoldDB" id="A0A1G1WD99"/>
<dbReference type="Gene3D" id="3.40.50.720">
    <property type="entry name" value="NAD(P)-binding Rossmann-like Domain"/>
    <property type="match status" value="1"/>
</dbReference>
<keyword evidence="3 12" id="KW-0554">One-carbon metabolism</keyword>